<organism evidence="3">
    <name type="scientific">Orbilia oligospora</name>
    <name type="common">Nematode-trapping fungus</name>
    <name type="synonym">Arthrobotrys oligospora</name>
    <dbReference type="NCBI Taxonomy" id="2813651"/>
    <lineage>
        <taxon>Eukaryota</taxon>
        <taxon>Fungi</taxon>
        <taxon>Dikarya</taxon>
        <taxon>Ascomycota</taxon>
        <taxon>Pezizomycotina</taxon>
        <taxon>Orbiliomycetes</taxon>
        <taxon>Orbiliales</taxon>
        <taxon>Orbiliaceae</taxon>
        <taxon>Orbilia</taxon>
    </lineage>
</organism>
<evidence type="ECO:0000256" key="1">
    <source>
        <dbReference type="SAM" id="Phobius"/>
    </source>
</evidence>
<dbReference type="SMART" id="SM00465">
    <property type="entry name" value="GIYc"/>
    <property type="match status" value="1"/>
</dbReference>
<keyword evidence="3" id="KW-0540">Nuclease</keyword>
<dbReference type="InterPro" id="IPR000305">
    <property type="entry name" value="GIY-YIG_endonuc"/>
</dbReference>
<evidence type="ECO:0000313" key="3">
    <source>
        <dbReference type="EMBL" id="QID02882.1"/>
    </source>
</evidence>
<name>A0A6G6A4Z3_ORBOL</name>
<dbReference type="PROSITE" id="PS50164">
    <property type="entry name" value="GIY_YIG"/>
    <property type="match status" value="1"/>
</dbReference>
<proteinExistence type="predicted"/>
<keyword evidence="1" id="KW-0472">Membrane</keyword>
<dbReference type="SUPFAM" id="SSF82771">
    <property type="entry name" value="GIY-YIG endonuclease"/>
    <property type="match status" value="1"/>
</dbReference>
<keyword evidence="3" id="KW-0496">Mitochondrion</keyword>
<feature type="transmembrane region" description="Helical" evidence="1">
    <location>
        <begin position="15"/>
        <end position="36"/>
    </location>
</feature>
<keyword evidence="3" id="KW-0378">Hydrolase</keyword>
<dbReference type="Pfam" id="PF01541">
    <property type="entry name" value="GIY-YIG"/>
    <property type="match status" value="1"/>
</dbReference>
<geneLocation type="mitochondrion" evidence="3"/>
<dbReference type="Gene3D" id="3.40.1440.10">
    <property type="entry name" value="GIY-YIG endonuclease"/>
    <property type="match status" value="1"/>
</dbReference>
<accession>A0A6G6A4Z3</accession>
<gene>
    <name evidence="3" type="primary">orf149</name>
</gene>
<protein>
    <submittedName>
        <fullName evidence="3">GIY endonuclease</fullName>
    </submittedName>
</protein>
<keyword evidence="1" id="KW-0812">Transmembrane</keyword>
<dbReference type="AlphaFoldDB" id="A0A6G6A4Z3"/>
<dbReference type="NCBIfam" id="TIGR01453">
    <property type="entry name" value="grpIintron_endo"/>
    <property type="match status" value="1"/>
</dbReference>
<reference evidence="3" key="1">
    <citation type="submission" date="2020-01" db="EMBL/GenBank/DDBJ databases">
        <authorList>
            <person name="Fang M.L."/>
            <person name="Zhang Y."/>
        </authorList>
    </citation>
    <scope>NUCLEOTIDE SEQUENCE</scope>
    <source>
        <strain evidence="3">YMF1.03037</strain>
    </source>
</reference>
<dbReference type="InterPro" id="IPR035901">
    <property type="entry name" value="GIY-YIG_endonuc_sf"/>
</dbReference>
<feature type="domain" description="GIY-YIG" evidence="2">
    <location>
        <begin position="74"/>
        <end position="149"/>
    </location>
</feature>
<dbReference type="GO" id="GO:0004519">
    <property type="term" value="F:endonuclease activity"/>
    <property type="evidence" value="ECO:0007669"/>
    <property type="project" value="UniProtKB-KW"/>
</dbReference>
<keyword evidence="1" id="KW-1133">Transmembrane helix</keyword>
<dbReference type="EMBL" id="MN977366">
    <property type="protein sequence ID" value="QID02882.1"/>
    <property type="molecule type" value="Genomic_DNA"/>
</dbReference>
<dbReference type="InterPro" id="IPR006350">
    <property type="entry name" value="Intron_endoG1"/>
</dbReference>
<evidence type="ECO:0000259" key="2">
    <source>
        <dbReference type="PROSITE" id="PS50164"/>
    </source>
</evidence>
<sequence length="149" mass="17563">MMALLSLMLNTNLDIIYIYLSNMFLDLNLLSWGLFINCTRNYSDISCNSIFKYAIKVNSDPLNNRDLIYKDNKNQTGVYAWINNTNGKFYIGSEDPLYVRLSDYYQDWFLSTRIRLYIVRAIVKYGLNEFTLVILEYTDSKNLIVNKNE</sequence>
<keyword evidence="3" id="KW-0255">Endonuclease</keyword>